<evidence type="ECO:0000259" key="4">
    <source>
        <dbReference type="Pfam" id="PF13359"/>
    </source>
</evidence>
<organism evidence="5 6">
    <name type="scientific">Cylindrospermopsis raciborskii C07</name>
    <dbReference type="NCBI Taxonomy" id="2014886"/>
    <lineage>
        <taxon>Bacteria</taxon>
        <taxon>Bacillati</taxon>
        <taxon>Cyanobacteriota</taxon>
        <taxon>Cyanophyceae</taxon>
        <taxon>Nostocales</taxon>
        <taxon>Aphanizomenonaceae</taxon>
        <taxon>Cylindrospermopsis</taxon>
    </lineage>
</organism>
<reference evidence="5 6" key="1">
    <citation type="submission" date="2017-06" db="EMBL/GenBank/DDBJ databases">
        <title>Genome variation in co-occurring toxic Cylindrospermopsis raciborskii strains determines phenotypic plasticity.</title>
        <authorList>
            <person name="Willis A."/>
            <person name="Woodhouse J."/>
            <person name="Ongley S."/>
            <person name="Jex A."/>
            <person name="Burford M."/>
            <person name="Neilan B."/>
        </authorList>
    </citation>
    <scope>NUCLEOTIDE SEQUENCE [LARGE SCALE GENOMIC DNA]</scope>
    <source>
        <strain evidence="5 6">C07</strain>
    </source>
</reference>
<comment type="cofactor">
    <cofactor evidence="1">
        <name>a divalent metal cation</name>
        <dbReference type="ChEBI" id="CHEBI:60240"/>
    </cofactor>
</comment>
<evidence type="ECO:0000256" key="2">
    <source>
        <dbReference type="ARBA" id="ARBA00022723"/>
    </source>
</evidence>
<sequence>MKEVIVDGTERPVQRPQNRERQKEYYSGKKKRHTCKQITVSTREKRVIIRTETRAGKVHDKRLLHESEIVQYIPDEVAIEGDLGFHGLEKEFVNVHLPHKKPKGIEARRHGGGMGQFL</sequence>
<keyword evidence="6" id="KW-1185">Reference proteome</keyword>
<evidence type="ECO:0000313" key="6">
    <source>
        <dbReference type="Proteomes" id="UP000236284"/>
    </source>
</evidence>
<evidence type="ECO:0000256" key="3">
    <source>
        <dbReference type="SAM" id="MobiDB-lite"/>
    </source>
</evidence>
<proteinExistence type="predicted"/>
<dbReference type="Proteomes" id="UP000236284">
    <property type="component" value="Unassembled WGS sequence"/>
</dbReference>
<comment type="caution">
    <text evidence="5">The sequence shown here is derived from an EMBL/GenBank/DDBJ whole genome shotgun (WGS) entry which is preliminary data.</text>
</comment>
<evidence type="ECO:0000313" key="5">
    <source>
        <dbReference type="EMBL" id="PNK01015.1"/>
    </source>
</evidence>
<feature type="compositionally biased region" description="Basic and acidic residues" evidence="3">
    <location>
        <begin position="1"/>
        <end position="27"/>
    </location>
</feature>
<feature type="domain" description="DDE Tnp4" evidence="4">
    <location>
        <begin position="6"/>
        <end position="102"/>
    </location>
</feature>
<feature type="region of interest" description="Disordered" evidence="3">
    <location>
        <begin position="1"/>
        <end position="36"/>
    </location>
</feature>
<dbReference type="EMBL" id="NJHS01000003">
    <property type="protein sequence ID" value="PNK01015.1"/>
    <property type="molecule type" value="Genomic_DNA"/>
</dbReference>
<dbReference type="InterPro" id="IPR027806">
    <property type="entry name" value="HARBI1_dom"/>
</dbReference>
<name>A0ABX4WQZ2_9CYAN</name>
<keyword evidence="2" id="KW-0479">Metal-binding</keyword>
<gene>
    <name evidence="5" type="ORF">CEP15_00575</name>
</gene>
<evidence type="ECO:0000256" key="1">
    <source>
        <dbReference type="ARBA" id="ARBA00001968"/>
    </source>
</evidence>
<protein>
    <submittedName>
        <fullName evidence="5">Transposase</fullName>
    </submittedName>
</protein>
<accession>A0ABX4WQZ2</accession>
<dbReference type="Pfam" id="PF13359">
    <property type="entry name" value="DDE_Tnp_4"/>
    <property type="match status" value="1"/>
</dbReference>